<evidence type="ECO:0000256" key="1">
    <source>
        <dbReference type="ARBA" id="ARBA00004141"/>
    </source>
</evidence>
<evidence type="ECO:0000313" key="8">
    <source>
        <dbReference type="Proteomes" id="UP000236434"/>
    </source>
</evidence>
<feature type="transmembrane region" description="Helical" evidence="6">
    <location>
        <begin position="140"/>
        <end position="155"/>
    </location>
</feature>
<comment type="caution">
    <text evidence="7">The sequence shown here is derived from an EMBL/GenBank/DDBJ whole genome shotgun (WGS) entry which is preliminary data.</text>
</comment>
<evidence type="ECO:0000313" key="7">
    <source>
        <dbReference type="EMBL" id="PNR96922.1"/>
    </source>
</evidence>
<dbReference type="EMBL" id="AZRL01000008">
    <property type="protein sequence ID" value="PNR96922.1"/>
    <property type="molecule type" value="Genomic_DNA"/>
</dbReference>
<dbReference type="InterPro" id="IPR001182">
    <property type="entry name" value="FtsW/RodA"/>
</dbReference>
<feature type="transmembrane region" description="Helical" evidence="6">
    <location>
        <begin position="304"/>
        <end position="323"/>
    </location>
</feature>
<feature type="transmembrane region" description="Helical" evidence="6">
    <location>
        <begin position="184"/>
        <end position="203"/>
    </location>
</feature>
<dbReference type="Proteomes" id="UP000236434">
    <property type="component" value="Unassembled WGS sequence"/>
</dbReference>
<feature type="transmembrane region" description="Helical" evidence="6">
    <location>
        <begin position="20"/>
        <end position="43"/>
    </location>
</feature>
<feature type="transmembrane region" description="Helical" evidence="6">
    <location>
        <begin position="113"/>
        <end position="133"/>
    </location>
</feature>
<feature type="transmembrane region" description="Helical" evidence="6">
    <location>
        <begin position="83"/>
        <end position="101"/>
    </location>
</feature>
<keyword evidence="3" id="KW-0133">Cell shape</keyword>
<name>A0A2K1P2C2_9BACT</name>
<feature type="transmembrane region" description="Helical" evidence="6">
    <location>
        <begin position="161"/>
        <end position="177"/>
    </location>
</feature>
<keyword evidence="5 6" id="KW-0472">Membrane</keyword>
<feature type="transmembrane region" description="Helical" evidence="6">
    <location>
        <begin position="272"/>
        <end position="292"/>
    </location>
</feature>
<evidence type="ECO:0000256" key="5">
    <source>
        <dbReference type="ARBA" id="ARBA00023136"/>
    </source>
</evidence>
<dbReference type="PANTHER" id="PTHR30474:SF1">
    <property type="entry name" value="PEPTIDOGLYCAN GLYCOSYLTRANSFERASE MRDB"/>
    <property type="match status" value="1"/>
</dbReference>
<keyword evidence="4 6" id="KW-1133">Transmembrane helix</keyword>
<sequence>MNSFSITNLIGERKERIKKLELILVIAYVLLAIIGFLSVKSAVINSSLEGIENQQLMWIIIGFVFFVVSIFTPERFIKKYTPILFYLVILSLVLVLFTTPVSGAKRWIRLGPIGFQPSEIFKLVLLLYLSYVLSQNDNKRFYFASMMIFLSTALIYKEPDFSTSIIVLFTWFVLVFVSGRFEKLWQYSLGLALIASPIIFYNLQEYQKGRIIGFLSPQAYSLSYYYNTAQAIKAIGSGGLLGEGYMNGYMNLSGFVPESHTDFIFSVIGEEFGFLGATLILMLYSTILWRLYEGYKKSDDLFWKYFYIGSAFLFFFHIFQNIGMNLGILPVTGIPLPLLSNGGSSFVTFSIILGIATKGLMVEKNITR</sequence>
<reference evidence="7 8" key="1">
    <citation type="submission" date="2013-12" db="EMBL/GenBank/DDBJ databases">
        <title>Comparative genomics of Petrotoga isolates.</title>
        <authorList>
            <person name="Nesbo C.L."/>
            <person name="Charchuk R."/>
            <person name="Chow K."/>
        </authorList>
    </citation>
    <scope>NUCLEOTIDE SEQUENCE [LARGE SCALE GENOMIC DNA]</scope>
    <source>
        <strain evidence="7 8">DSM 13574</strain>
    </source>
</reference>
<dbReference type="AlphaFoldDB" id="A0A2K1P2C2"/>
<dbReference type="GO" id="GO:0051301">
    <property type="term" value="P:cell division"/>
    <property type="evidence" value="ECO:0007669"/>
    <property type="project" value="InterPro"/>
</dbReference>
<proteinExistence type="predicted"/>
<dbReference type="RefSeq" id="WP_169924951.1">
    <property type="nucleotide sequence ID" value="NZ_AZRL01000008.1"/>
</dbReference>
<evidence type="ECO:0000256" key="4">
    <source>
        <dbReference type="ARBA" id="ARBA00022989"/>
    </source>
</evidence>
<dbReference type="GO" id="GO:0032153">
    <property type="term" value="C:cell division site"/>
    <property type="evidence" value="ECO:0007669"/>
    <property type="project" value="TreeGrafter"/>
</dbReference>
<comment type="subcellular location">
    <subcellularLocation>
        <location evidence="1">Membrane</location>
        <topology evidence="1">Multi-pass membrane protein</topology>
    </subcellularLocation>
</comment>
<keyword evidence="2 6" id="KW-0812">Transmembrane</keyword>
<dbReference type="GO" id="GO:0005886">
    <property type="term" value="C:plasma membrane"/>
    <property type="evidence" value="ECO:0007669"/>
    <property type="project" value="TreeGrafter"/>
</dbReference>
<organism evidence="7 8">
    <name type="scientific">Petrotoga olearia DSM 13574</name>
    <dbReference type="NCBI Taxonomy" id="1122955"/>
    <lineage>
        <taxon>Bacteria</taxon>
        <taxon>Thermotogati</taxon>
        <taxon>Thermotogota</taxon>
        <taxon>Thermotogae</taxon>
        <taxon>Petrotogales</taxon>
        <taxon>Petrotogaceae</taxon>
        <taxon>Petrotoga</taxon>
    </lineage>
</organism>
<dbReference type="GO" id="GO:0015648">
    <property type="term" value="F:lipid-linked peptidoglycan transporter activity"/>
    <property type="evidence" value="ECO:0007669"/>
    <property type="project" value="TreeGrafter"/>
</dbReference>
<feature type="transmembrane region" description="Helical" evidence="6">
    <location>
        <begin position="343"/>
        <end position="362"/>
    </location>
</feature>
<evidence type="ECO:0000256" key="2">
    <source>
        <dbReference type="ARBA" id="ARBA00022692"/>
    </source>
</evidence>
<dbReference type="PANTHER" id="PTHR30474">
    <property type="entry name" value="CELL CYCLE PROTEIN"/>
    <property type="match status" value="1"/>
</dbReference>
<evidence type="ECO:0000256" key="3">
    <source>
        <dbReference type="ARBA" id="ARBA00022960"/>
    </source>
</evidence>
<dbReference type="GO" id="GO:0008360">
    <property type="term" value="P:regulation of cell shape"/>
    <property type="evidence" value="ECO:0007669"/>
    <property type="project" value="UniProtKB-KW"/>
</dbReference>
<evidence type="ECO:0008006" key="9">
    <source>
        <dbReference type="Google" id="ProtNLM"/>
    </source>
</evidence>
<protein>
    <recommendedName>
        <fullName evidence="9">Rod shape-determining protein RodA</fullName>
    </recommendedName>
</protein>
<accession>A0A2K1P2C2</accession>
<dbReference type="Pfam" id="PF01098">
    <property type="entry name" value="FTSW_RODA_SPOVE"/>
    <property type="match status" value="1"/>
</dbReference>
<feature type="transmembrane region" description="Helical" evidence="6">
    <location>
        <begin position="55"/>
        <end position="71"/>
    </location>
</feature>
<evidence type="ECO:0000256" key="6">
    <source>
        <dbReference type="SAM" id="Phobius"/>
    </source>
</evidence>
<gene>
    <name evidence="7" type="ORF">X929_03775</name>
</gene>